<accession>A0A1H4KMG9</accession>
<dbReference type="InterPro" id="IPR003870">
    <property type="entry name" value="DUF222"/>
</dbReference>
<evidence type="ECO:0000256" key="1">
    <source>
        <dbReference type="SAM" id="MobiDB-lite"/>
    </source>
</evidence>
<dbReference type="InterPro" id="IPR003615">
    <property type="entry name" value="HNH_nuc"/>
</dbReference>
<dbReference type="SMART" id="SM00507">
    <property type="entry name" value="HNHc"/>
    <property type="match status" value="1"/>
</dbReference>
<name>A0A1H4KMG9_9MICO</name>
<feature type="domain" description="HNH nuclease" evidence="2">
    <location>
        <begin position="376"/>
        <end position="428"/>
    </location>
</feature>
<dbReference type="Proteomes" id="UP000199183">
    <property type="component" value="Unassembled WGS sequence"/>
</dbReference>
<keyword evidence="4" id="KW-1185">Reference proteome</keyword>
<feature type="region of interest" description="Disordered" evidence="1">
    <location>
        <begin position="193"/>
        <end position="226"/>
    </location>
</feature>
<dbReference type="STRING" id="640635.SAMN04489806_1230"/>
<proteinExistence type="predicted"/>
<dbReference type="OrthoDB" id="5177627at2"/>
<sequence>MTKAESQPIERIAELASSSAAALLAALPHTAAAASDDVLLDAAGRLAELHRATEAALGVTAAELTVRSTRAVGADTLAACHGEKNAVGLLQLVTRMSAPAAKRLVEYGENIVDRDTLTGAPLPPARQHVAEAAFTGKVDAESVVPVLRVLDEVAHRADPDLMDAAEQGMMRIASESTPERTRTELRTWQAALDQDGARPREEDQRRSRSFRIGRELPDGMTPVSGRLTPDAASRLRAAISTFMNPRSRPTFLSEEEQAKLDELEAGLPEGLGAEQLDPRTRDQKMHDILDGLVTSGHRSAAESEGSRREMTQVIASVTLDELQNGDGVAWIDGMLEPLGPVTTERIRCDAGYRKLLLGTDGDILCLGDKVEFFTAKQKLAIAARDGGCAWPGCDAPASWCEVHHVKLRRDGVKTDVGNGMLLCSAHHHVLHAQGWVVEMRGGIPHLQAPLWMNPSGGWIRLGRNRAQVARRRRAGDSAAQPP</sequence>
<dbReference type="EMBL" id="FNRY01000001">
    <property type="protein sequence ID" value="SEB59700.1"/>
    <property type="molecule type" value="Genomic_DNA"/>
</dbReference>
<dbReference type="Pfam" id="PF02720">
    <property type="entry name" value="DUF222"/>
    <property type="match status" value="1"/>
</dbReference>
<feature type="compositionally biased region" description="Basic and acidic residues" evidence="1">
    <location>
        <begin position="195"/>
        <end position="217"/>
    </location>
</feature>
<dbReference type="CDD" id="cd00085">
    <property type="entry name" value="HNHc"/>
    <property type="match status" value="1"/>
</dbReference>
<protein>
    <recommendedName>
        <fullName evidence="2">HNH nuclease domain-containing protein</fullName>
    </recommendedName>
</protein>
<reference evidence="3 4" key="1">
    <citation type="submission" date="2016-10" db="EMBL/GenBank/DDBJ databases">
        <authorList>
            <person name="de Groot N.N."/>
        </authorList>
    </citation>
    <scope>NUCLEOTIDE SEQUENCE [LARGE SCALE GENOMIC DNA]</scope>
    <source>
        <strain evidence="3 4">DSM 21799</strain>
    </source>
</reference>
<dbReference type="AlphaFoldDB" id="A0A1H4KMG9"/>
<gene>
    <name evidence="3" type="ORF">SAMN04489806_1230</name>
</gene>
<organism evidence="3 4">
    <name type="scientific">Paramicrobacterium humi</name>
    <dbReference type="NCBI Taxonomy" id="640635"/>
    <lineage>
        <taxon>Bacteria</taxon>
        <taxon>Bacillati</taxon>
        <taxon>Actinomycetota</taxon>
        <taxon>Actinomycetes</taxon>
        <taxon>Micrococcales</taxon>
        <taxon>Microbacteriaceae</taxon>
        <taxon>Paramicrobacterium</taxon>
    </lineage>
</organism>
<evidence type="ECO:0000259" key="2">
    <source>
        <dbReference type="SMART" id="SM00507"/>
    </source>
</evidence>
<evidence type="ECO:0000313" key="3">
    <source>
        <dbReference type="EMBL" id="SEB59700.1"/>
    </source>
</evidence>
<evidence type="ECO:0000313" key="4">
    <source>
        <dbReference type="Proteomes" id="UP000199183"/>
    </source>
</evidence>
<dbReference type="RefSeq" id="WP_091181408.1">
    <property type="nucleotide sequence ID" value="NZ_FNRY01000001.1"/>
</dbReference>